<protein>
    <submittedName>
        <fullName evidence="1">Unplaced genomic scaffold scaffold_381, whole genome shotgun sequence</fullName>
    </submittedName>
</protein>
<keyword evidence="2" id="KW-1185">Reference proteome</keyword>
<reference evidence="2" key="2">
    <citation type="submission" date="2015-01" db="EMBL/GenBank/DDBJ databases">
        <title>Evolutionary Origins and Diversification of the Mycorrhizal Mutualists.</title>
        <authorList>
            <consortium name="DOE Joint Genome Institute"/>
            <consortium name="Mycorrhizal Genomics Consortium"/>
            <person name="Kohler A."/>
            <person name="Kuo A."/>
            <person name="Nagy L.G."/>
            <person name="Floudas D."/>
            <person name="Copeland A."/>
            <person name="Barry K.W."/>
            <person name="Cichocki N."/>
            <person name="Veneault-Fourrey C."/>
            <person name="LaButti K."/>
            <person name="Lindquist E.A."/>
            <person name="Lipzen A."/>
            <person name="Lundell T."/>
            <person name="Morin E."/>
            <person name="Murat C."/>
            <person name="Riley R."/>
            <person name="Ohm R."/>
            <person name="Sun H."/>
            <person name="Tunlid A."/>
            <person name="Henrissat B."/>
            <person name="Grigoriev I.V."/>
            <person name="Hibbett D.S."/>
            <person name="Martin F."/>
        </authorList>
    </citation>
    <scope>NUCLEOTIDE SEQUENCE [LARGE SCALE GENOMIC DNA]</scope>
    <source>
        <strain evidence="2">441</strain>
    </source>
</reference>
<dbReference type="OrthoDB" id="2752996at2759"/>
<sequence length="187" mass="22756">DNQIWKSQKKPWIPKKIQDYLWKITHNVLKVGNFFKNIPSLEHLQNCPHCKLLETPKRILLKCKGNKAPFLWTKITKLLKRTDEETEWPIPTIKMIQSPNLIKLHCKKDDNLIKDKEKLYQILITEATWLLWKTRNTQIFENTKKTTKKEIWNKWNSTITKRIEREWQEIKQEPITKQKEKKRNFQN</sequence>
<feature type="non-terminal residue" evidence="1">
    <location>
        <position position="1"/>
    </location>
</feature>
<gene>
    <name evidence="1" type="ORF">PISMIDRAFT_120582</name>
</gene>
<evidence type="ECO:0000313" key="2">
    <source>
        <dbReference type="Proteomes" id="UP000054018"/>
    </source>
</evidence>
<organism evidence="1 2">
    <name type="scientific">Pisolithus microcarpus 441</name>
    <dbReference type="NCBI Taxonomy" id="765257"/>
    <lineage>
        <taxon>Eukaryota</taxon>
        <taxon>Fungi</taxon>
        <taxon>Dikarya</taxon>
        <taxon>Basidiomycota</taxon>
        <taxon>Agaricomycotina</taxon>
        <taxon>Agaricomycetes</taxon>
        <taxon>Agaricomycetidae</taxon>
        <taxon>Boletales</taxon>
        <taxon>Sclerodermatineae</taxon>
        <taxon>Pisolithaceae</taxon>
        <taxon>Pisolithus</taxon>
    </lineage>
</organism>
<dbReference type="Proteomes" id="UP000054018">
    <property type="component" value="Unassembled WGS sequence"/>
</dbReference>
<evidence type="ECO:0000313" key="1">
    <source>
        <dbReference type="EMBL" id="KIK12610.1"/>
    </source>
</evidence>
<proteinExistence type="predicted"/>
<reference evidence="1 2" key="1">
    <citation type="submission" date="2014-04" db="EMBL/GenBank/DDBJ databases">
        <authorList>
            <consortium name="DOE Joint Genome Institute"/>
            <person name="Kuo A."/>
            <person name="Kohler A."/>
            <person name="Costa M.D."/>
            <person name="Nagy L.G."/>
            <person name="Floudas D."/>
            <person name="Copeland A."/>
            <person name="Barry K.W."/>
            <person name="Cichocki N."/>
            <person name="Veneault-Fourrey C."/>
            <person name="LaButti K."/>
            <person name="Lindquist E.A."/>
            <person name="Lipzen A."/>
            <person name="Lundell T."/>
            <person name="Morin E."/>
            <person name="Murat C."/>
            <person name="Sun H."/>
            <person name="Tunlid A."/>
            <person name="Henrissat B."/>
            <person name="Grigoriev I.V."/>
            <person name="Hibbett D.S."/>
            <person name="Martin F."/>
            <person name="Nordberg H.P."/>
            <person name="Cantor M.N."/>
            <person name="Hua S.X."/>
        </authorList>
    </citation>
    <scope>NUCLEOTIDE SEQUENCE [LARGE SCALE GENOMIC DNA]</scope>
    <source>
        <strain evidence="1 2">441</strain>
    </source>
</reference>
<dbReference type="HOGENOM" id="CLU_044484_0_0_1"/>
<accession>A0A0C9XJX7</accession>
<dbReference type="AlphaFoldDB" id="A0A0C9XJX7"/>
<name>A0A0C9XJX7_9AGAM</name>
<dbReference type="EMBL" id="KN834065">
    <property type="protein sequence ID" value="KIK12610.1"/>
    <property type="molecule type" value="Genomic_DNA"/>
</dbReference>